<dbReference type="Gene3D" id="3.40.50.1820">
    <property type="entry name" value="alpha/beta hydrolase"/>
    <property type="match status" value="1"/>
</dbReference>
<dbReference type="Proteomes" id="UP000317484">
    <property type="component" value="Unassembled WGS sequence"/>
</dbReference>
<dbReference type="GO" id="GO:0016787">
    <property type="term" value="F:hydrolase activity"/>
    <property type="evidence" value="ECO:0007669"/>
    <property type="project" value="UniProtKB-KW"/>
</dbReference>
<protein>
    <submittedName>
        <fullName evidence="3">Haloacetate dehalogenase</fullName>
    </submittedName>
</protein>
<dbReference type="RefSeq" id="WP_246066224.1">
    <property type="nucleotide sequence ID" value="NZ_FXTJ01000010.1"/>
</dbReference>
<evidence type="ECO:0000313" key="3">
    <source>
        <dbReference type="EMBL" id="SMO96645.1"/>
    </source>
</evidence>
<gene>
    <name evidence="3" type="ORF">SAMN06273567_11047</name>
</gene>
<organism evidence="3 4">
    <name type="scientific">Geodermatophilus aquaeductus</name>
    <dbReference type="NCBI Taxonomy" id="1564161"/>
    <lineage>
        <taxon>Bacteria</taxon>
        <taxon>Bacillati</taxon>
        <taxon>Actinomycetota</taxon>
        <taxon>Actinomycetes</taxon>
        <taxon>Geodermatophilales</taxon>
        <taxon>Geodermatophilaceae</taxon>
        <taxon>Geodermatophilus</taxon>
    </lineage>
</organism>
<feature type="domain" description="AB hydrolase-1" evidence="2">
    <location>
        <begin position="37"/>
        <end position="288"/>
    </location>
</feature>
<evidence type="ECO:0000313" key="4">
    <source>
        <dbReference type="Proteomes" id="UP000317484"/>
    </source>
</evidence>
<dbReference type="SUPFAM" id="SSF53474">
    <property type="entry name" value="alpha/beta-Hydrolases"/>
    <property type="match status" value="1"/>
</dbReference>
<keyword evidence="1" id="KW-0378">Hydrolase</keyword>
<evidence type="ECO:0000256" key="1">
    <source>
        <dbReference type="ARBA" id="ARBA00022801"/>
    </source>
</evidence>
<proteinExistence type="predicted"/>
<evidence type="ECO:0000259" key="2">
    <source>
        <dbReference type="Pfam" id="PF00561"/>
    </source>
</evidence>
<dbReference type="AlphaFoldDB" id="A0A521FKF1"/>
<dbReference type="Pfam" id="PF00561">
    <property type="entry name" value="Abhydrolase_1"/>
    <property type="match status" value="1"/>
</dbReference>
<dbReference type="EMBL" id="FXTJ01000010">
    <property type="protein sequence ID" value="SMO96645.1"/>
    <property type="molecule type" value="Genomic_DNA"/>
</dbReference>
<dbReference type="PRINTS" id="PR00412">
    <property type="entry name" value="EPOXHYDRLASE"/>
</dbReference>
<reference evidence="3 4" key="1">
    <citation type="submission" date="2017-05" db="EMBL/GenBank/DDBJ databases">
        <authorList>
            <person name="Varghese N."/>
            <person name="Submissions S."/>
        </authorList>
    </citation>
    <scope>NUCLEOTIDE SEQUENCE [LARGE SCALE GENOMIC DNA]</scope>
    <source>
        <strain evidence="3 4">DSM 46834</strain>
    </source>
</reference>
<name>A0A521FKF1_9ACTN</name>
<dbReference type="InterPro" id="IPR029058">
    <property type="entry name" value="AB_hydrolase_fold"/>
</dbReference>
<dbReference type="InterPro" id="IPR000073">
    <property type="entry name" value="AB_hydrolase_1"/>
</dbReference>
<dbReference type="PRINTS" id="PR00111">
    <property type="entry name" value="ABHYDROLASE"/>
</dbReference>
<dbReference type="PANTHER" id="PTHR43329">
    <property type="entry name" value="EPOXIDE HYDROLASE"/>
    <property type="match status" value="1"/>
</dbReference>
<keyword evidence="4" id="KW-1185">Reference proteome</keyword>
<accession>A0A521FKF1</accession>
<dbReference type="InterPro" id="IPR000639">
    <property type="entry name" value="Epox_hydrolase-like"/>
</dbReference>
<sequence length="319" mass="34586">MPDPDADALPRRFTDLRLSRTTVGEVSLRVRVGGSGPPLLLLHGYPETHLAWALVAGDLAEQFTVVAPDLRGYGDSTAPPRLPGHEGAGKRAMAADCVALMGSLGFDRFDVAGHDRGGRVGYRMALDSPAVVRRLTVMDVVPTGEVWARADDRFALAYWHWGFLAQPYPVPERIIGRDPESFLFDAEFGGVIRGFPPAAVADYARCARDPATVEAMCEDYRAGATCDRRDDDEDRAAGRRIACPTQVLWAGRGPLAVWYDTLAVWRDWADDVTGRALDCGHFLVEERPREVLAALRAFHGWGTTAGGTTAGGTAPARVT</sequence>